<dbReference type="EMBL" id="ML977663">
    <property type="protein sequence ID" value="KAF1994325.1"/>
    <property type="molecule type" value="Genomic_DNA"/>
</dbReference>
<dbReference type="Pfam" id="PF11807">
    <property type="entry name" value="UstYa"/>
    <property type="match status" value="1"/>
</dbReference>
<dbReference type="PANTHER" id="PTHR33365">
    <property type="entry name" value="YALI0B05434P"/>
    <property type="match status" value="1"/>
</dbReference>
<evidence type="ECO:0008006" key="6">
    <source>
        <dbReference type="Google" id="ProtNLM"/>
    </source>
</evidence>
<evidence type="ECO:0000313" key="4">
    <source>
        <dbReference type="EMBL" id="KAF1994325.1"/>
    </source>
</evidence>
<evidence type="ECO:0000256" key="3">
    <source>
        <dbReference type="SAM" id="Phobius"/>
    </source>
</evidence>
<dbReference type="AlphaFoldDB" id="A0A6A5W5D0"/>
<evidence type="ECO:0000256" key="1">
    <source>
        <dbReference type="ARBA" id="ARBA00004685"/>
    </source>
</evidence>
<dbReference type="InterPro" id="IPR021765">
    <property type="entry name" value="UstYa-like"/>
</dbReference>
<proteinExistence type="inferred from homology"/>
<keyword evidence="3" id="KW-1133">Transmembrane helix</keyword>
<name>A0A6A5W5D0_9PLEO</name>
<dbReference type="PANTHER" id="PTHR33365:SF4">
    <property type="entry name" value="CYCLOCHLOROTINE BIOSYNTHESIS PROTEIN O"/>
    <property type="match status" value="1"/>
</dbReference>
<sequence length="295" mass="34211">MEPTENTKFLEARSSMESEELDFGDSNARFNYEMPKRDHTRRRQWVLLASNISLLLLNLGVFLMVTGYRIPRVLPDSHGGVRLPHQDWIAPALSEYETRTFDDQFSVHGKYRGLPRPELEEAWAYWVRNYTVRVPQPGWLDDAPPNRVLAEFQDEEGGIMGVFSFIHSIHCLKTIRQYMLPDFYPETIATFGRKPGEPLQRHMDHCIDMIRQSLLCHADMGLTVFEWSKDEKIPITINHKTQHMCVKESNVVKFLEENTVPPFGDILIHPWTGEQAFPRTEQKSSPEKKLGGQSQ</sequence>
<comment type="pathway">
    <text evidence="1">Mycotoxin biosynthesis.</text>
</comment>
<gene>
    <name evidence="4" type="ORF">P154DRAFT_624775</name>
</gene>
<dbReference type="GO" id="GO:0043386">
    <property type="term" value="P:mycotoxin biosynthetic process"/>
    <property type="evidence" value="ECO:0007669"/>
    <property type="project" value="InterPro"/>
</dbReference>
<keyword evidence="3" id="KW-0812">Transmembrane</keyword>
<organism evidence="4 5">
    <name type="scientific">Amniculicola lignicola CBS 123094</name>
    <dbReference type="NCBI Taxonomy" id="1392246"/>
    <lineage>
        <taxon>Eukaryota</taxon>
        <taxon>Fungi</taxon>
        <taxon>Dikarya</taxon>
        <taxon>Ascomycota</taxon>
        <taxon>Pezizomycotina</taxon>
        <taxon>Dothideomycetes</taxon>
        <taxon>Pleosporomycetidae</taxon>
        <taxon>Pleosporales</taxon>
        <taxon>Amniculicolaceae</taxon>
        <taxon>Amniculicola</taxon>
    </lineage>
</organism>
<dbReference type="Proteomes" id="UP000799779">
    <property type="component" value="Unassembled WGS sequence"/>
</dbReference>
<protein>
    <recommendedName>
        <fullName evidence="6">Tat pathway signal sequence</fullName>
    </recommendedName>
</protein>
<evidence type="ECO:0000256" key="2">
    <source>
        <dbReference type="ARBA" id="ARBA00035112"/>
    </source>
</evidence>
<keyword evidence="5" id="KW-1185">Reference proteome</keyword>
<comment type="similarity">
    <text evidence="2">Belongs to the ustYa family.</text>
</comment>
<keyword evidence="3" id="KW-0472">Membrane</keyword>
<dbReference type="OrthoDB" id="3687641at2759"/>
<accession>A0A6A5W5D0</accession>
<feature type="transmembrane region" description="Helical" evidence="3">
    <location>
        <begin position="45"/>
        <end position="68"/>
    </location>
</feature>
<reference evidence="4" key="1">
    <citation type="journal article" date="2020" name="Stud. Mycol.">
        <title>101 Dothideomycetes genomes: a test case for predicting lifestyles and emergence of pathogens.</title>
        <authorList>
            <person name="Haridas S."/>
            <person name="Albert R."/>
            <person name="Binder M."/>
            <person name="Bloem J."/>
            <person name="Labutti K."/>
            <person name="Salamov A."/>
            <person name="Andreopoulos B."/>
            <person name="Baker S."/>
            <person name="Barry K."/>
            <person name="Bills G."/>
            <person name="Bluhm B."/>
            <person name="Cannon C."/>
            <person name="Castanera R."/>
            <person name="Culley D."/>
            <person name="Daum C."/>
            <person name="Ezra D."/>
            <person name="Gonzalez J."/>
            <person name="Henrissat B."/>
            <person name="Kuo A."/>
            <person name="Liang C."/>
            <person name="Lipzen A."/>
            <person name="Lutzoni F."/>
            <person name="Magnuson J."/>
            <person name="Mondo S."/>
            <person name="Nolan M."/>
            <person name="Ohm R."/>
            <person name="Pangilinan J."/>
            <person name="Park H.-J."/>
            <person name="Ramirez L."/>
            <person name="Alfaro M."/>
            <person name="Sun H."/>
            <person name="Tritt A."/>
            <person name="Yoshinaga Y."/>
            <person name="Zwiers L.-H."/>
            <person name="Turgeon B."/>
            <person name="Goodwin S."/>
            <person name="Spatafora J."/>
            <person name="Crous P."/>
            <person name="Grigoriev I."/>
        </authorList>
    </citation>
    <scope>NUCLEOTIDE SEQUENCE</scope>
    <source>
        <strain evidence="4">CBS 123094</strain>
    </source>
</reference>
<evidence type="ECO:0000313" key="5">
    <source>
        <dbReference type="Proteomes" id="UP000799779"/>
    </source>
</evidence>